<gene>
    <name evidence="1" type="ORF">UPYG_G00026020</name>
</gene>
<accession>A0ABD0XLU3</accession>
<dbReference type="AlphaFoldDB" id="A0ABD0XLU3"/>
<organism evidence="1 2">
    <name type="scientific">Umbra pygmaea</name>
    <name type="common">Eastern mudminnow</name>
    <dbReference type="NCBI Taxonomy" id="75934"/>
    <lineage>
        <taxon>Eukaryota</taxon>
        <taxon>Metazoa</taxon>
        <taxon>Chordata</taxon>
        <taxon>Craniata</taxon>
        <taxon>Vertebrata</taxon>
        <taxon>Euteleostomi</taxon>
        <taxon>Actinopterygii</taxon>
        <taxon>Neopterygii</taxon>
        <taxon>Teleostei</taxon>
        <taxon>Protacanthopterygii</taxon>
        <taxon>Esociformes</taxon>
        <taxon>Umbridae</taxon>
        <taxon>Umbra</taxon>
    </lineage>
</organism>
<comment type="caution">
    <text evidence="1">The sequence shown here is derived from an EMBL/GenBank/DDBJ whole genome shotgun (WGS) entry which is preliminary data.</text>
</comment>
<dbReference type="Proteomes" id="UP001557470">
    <property type="component" value="Unassembled WGS sequence"/>
</dbReference>
<dbReference type="EMBL" id="JAGEUA010000001">
    <property type="protein sequence ID" value="KAL1022378.1"/>
    <property type="molecule type" value="Genomic_DNA"/>
</dbReference>
<evidence type="ECO:0000313" key="2">
    <source>
        <dbReference type="Proteomes" id="UP001557470"/>
    </source>
</evidence>
<proteinExistence type="predicted"/>
<reference evidence="1 2" key="1">
    <citation type="submission" date="2024-06" db="EMBL/GenBank/DDBJ databases">
        <authorList>
            <person name="Pan Q."/>
            <person name="Wen M."/>
            <person name="Jouanno E."/>
            <person name="Zahm M."/>
            <person name="Klopp C."/>
            <person name="Cabau C."/>
            <person name="Louis A."/>
            <person name="Berthelot C."/>
            <person name="Parey E."/>
            <person name="Roest Crollius H."/>
            <person name="Montfort J."/>
            <person name="Robinson-Rechavi M."/>
            <person name="Bouchez O."/>
            <person name="Lampietro C."/>
            <person name="Lopez Roques C."/>
            <person name="Donnadieu C."/>
            <person name="Postlethwait J."/>
            <person name="Bobe J."/>
            <person name="Verreycken H."/>
            <person name="Guiguen Y."/>
        </authorList>
    </citation>
    <scope>NUCLEOTIDE SEQUENCE [LARGE SCALE GENOMIC DNA]</scope>
    <source>
        <strain evidence="1">Up_M1</strain>
        <tissue evidence="1">Testis</tissue>
    </source>
</reference>
<protein>
    <submittedName>
        <fullName evidence="1">Uncharacterized protein</fullName>
    </submittedName>
</protein>
<sequence>MADEGPVNAFLSIQDVKQGNASGILDAIYAAFEEAGIDDWKDRLVGFGSRWSSSQCGMQEWGGSAASEGHPRLISIHRELIAWSWV</sequence>
<evidence type="ECO:0000313" key="1">
    <source>
        <dbReference type="EMBL" id="KAL1022378.1"/>
    </source>
</evidence>
<keyword evidence="2" id="KW-1185">Reference proteome</keyword>
<name>A0ABD0XLU3_UMBPY</name>